<dbReference type="EMBL" id="VUAA01000010">
    <property type="protein sequence ID" value="KAA1254663.1"/>
    <property type="molecule type" value="Genomic_DNA"/>
</dbReference>
<protein>
    <submittedName>
        <fullName evidence="1">Uncharacterized protein</fullName>
    </submittedName>
</protein>
<gene>
    <name evidence="1" type="ORF">F0M16_10375</name>
</gene>
<proteinExistence type="predicted"/>
<dbReference type="AlphaFoldDB" id="A0A5B1C4N2"/>
<accession>A0A5B1C4N2</accession>
<name>A0A5B1C4N2_VIBCL</name>
<organism evidence="1 2">
    <name type="scientific">Vibrio cholerae</name>
    <dbReference type="NCBI Taxonomy" id="666"/>
    <lineage>
        <taxon>Bacteria</taxon>
        <taxon>Pseudomonadati</taxon>
        <taxon>Pseudomonadota</taxon>
        <taxon>Gammaproteobacteria</taxon>
        <taxon>Vibrionales</taxon>
        <taxon>Vibrionaceae</taxon>
        <taxon>Vibrio</taxon>
    </lineage>
</organism>
<dbReference type="Gene3D" id="1.10.10.10">
    <property type="entry name" value="Winged helix-like DNA-binding domain superfamily/Winged helix DNA-binding domain"/>
    <property type="match status" value="1"/>
</dbReference>
<sequence>MNNKNTNIKIASLIEDVFTNCDIKERDKYIVKKYHHLDGESIKMKELGEEFGITKEAVRIILEKNKLKVESAAGSVAHIFDDLCKETIKQTPIGFERLKESMLQKGFDLEGLNEKSFISCISMFSRKNKDSLCIQQVGRGLIICDSNKRGLVIDIEKQSRNESSKNGYVNTTELSKKLGKAKISVKTQSIIDILNCIDGAAWISKRNVTFIDSRNKVLTRVKKIAAFRSEVNIKRACDAINQSISHRDRSFKDLEPSVLVKIIKLCVDCKVNSTDIIFNDKPTVSFSEIESDIYSLLQSSGELELMDIEEKISNKHTKAAIYQACSLSPLIVKNKKTYSIV</sequence>
<reference evidence="1 2" key="1">
    <citation type="submission" date="2019-09" db="EMBL/GenBank/DDBJ databases">
        <authorList>
            <person name="Kritzky A."/>
            <person name="Schelkanova E.Y."/>
            <person name="Alkhova Z.V."/>
            <person name="Smirnova N.I."/>
        </authorList>
    </citation>
    <scope>NUCLEOTIDE SEQUENCE [LARGE SCALE GENOMIC DNA]</scope>
    <source>
        <strain evidence="1 2">M1526</strain>
    </source>
</reference>
<comment type="caution">
    <text evidence="1">The sequence shown here is derived from an EMBL/GenBank/DDBJ whole genome shotgun (WGS) entry which is preliminary data.</text>
</comment>
<dbReference type="Proteomes" id="UP000323225">
    <property type="component" value="Unassembled WGS sequence"/>
</dbReference>
<evidence type="ECO:0000313" key="1">
    <source>
        <dbReference type="EMBL" id="KAA1254663.1"/>
    </source>
</evidence>
<dbReference type="InterPro" id="IPR036388">
    <property type="entry name" value="WH-like_DNA-bd_sf"/>
</dbReference>
<evidence type="ECO:0000313" key="2">
    <source>
        <dbReference type="Proteomes" id="UP000323225"/>
    </source>
</evidence>